<dbReference type="EMBL" id="JAXCGZ010023717">
    <property type="protein sequence ID" value="KAK7006082.1"/>
    <property type="molecule type" value="Genomic_DNA"/>
</dbReference>
<dbReference type="InterPro" id="IPR002937">
    <property type="entry name" value="Amino_oxidase"/>
</dbReference>
<organism evidence="2 3">
    <name type="scientific">Halocaridina rubra</name>
    <name type="common">Hawaiian red shrimp</name>
    <dbReference type="NCBI Taxonomy" id="373956"/>
    <lineage>
        <taxon>Eukaryota</taxon>
        <taxon>Metazoa</taxon>
        <taxon>Ecdysozoa</taxon>
        <taxon>Arthropoda</taxon>
        <taxon>Crustacea</taxon>
        <taxon>Multicrustacea</taxon>
        <taxon>Malacostraca</taxon>
        <taxon>Eumalacostraca</taxon>
        <taxon>Eucarida</taxon>
        <taxon>Decapoda</taxon>
        <taxon>Pleocyemata</taxon>
        <taxon>Caridea</taxon>
        <taxon>Atyoidea</taxon>
        <taxon>Atyidae</taxon>
        <taxon>Halocaridina</taxon>
    </lineage>
</organism>
<evidence type="ECO:0000313" key="2">
    <source>
        <dbReference type="EMBL" id="KAK7006082.1"/>
    </source>
</evidence>
<evidence type="ECO:0000313" key="3">
    <source>
        <dbReference type="Proteomes" id="UP001381693"/>
    </source>
</evidence>
<comment type="caution">
    <text evidence="2">The sequence shown here is derived from an EMBL/GenBank/DDBJ whole genome shotgun (WGS) entry which is preliminary data.</text>
</comment>
<reference evidence="2 3" key="1">
    <citation type="submission" date="2023-11" db="EMBL/GenBank/DDBJ databases">
        <title>Halocaridina rubra genome assembly.</title>
        <authorList>
            <person name="Smith C."/>
        </authorList>
    </citation>
    <scope>NUCLEOTIDE SEQUENCE [LARGE SCALE GENOMIC DNA]</scope>
    <source>
        <strain evidence="2">EP-1</strain>
        <tissue evidence="2">Whole</tissue>
    </source>
</reference>
<protein>
    <recommendedName>
        <fullName evidence="1">Amine oxidase domain-containing protein</fullName>
    </recommendedName>
</protein>
<feature type="non-terminal residue" evidence="2">
    <location>
        <position position="93"/>
    </location>
</feature>
<dbReference type="Proteomes" id="UP001381693">
    <property type="component" value="Unassembled WGS sequence"/>
</dbReference>
<proteinExistence type="predicted"/>
<dbReference type="Gene3D" id="3.90.660.10">
    <property type="match status" value="1"/>
</dbReference>
<dbReference type="GO" id="GO:0016491">
    <property type="term" value="F:oxidoreductase activity"/>
    <property type="evidence" value="ECO:0007669"/>
    <property type="project" value="InterPro"/>
</dbReference>
<dbReference type="Pfam" id="PF01593">
    <property type="entry name" value="Amino_oxidase"/>
    <property type="match status" value="1"/>
</dbReference>
<sequence length="93" mass="10482">MQLVWTDHIPNYDELASSNTTGSKFAKVKKIWFQAITGFDPVPHQKAVLCGWIGGLEAEYMETLPEKEVGEVCVALLREFTGRNDIPNPVKIY</sequence>
<dbReference type="SUPFAM" id="SSF54373">
    <property type="entry name" value="FAD-linked reductases, C-terminal domain"/>
    <property type="match status" value="1"/>
</dbReference>
<name>A0AAN8ZSA4_HALRR</name>
<keyword evidence="3" id="KW-1185">Reference proteome</keyword>
<accession>A0AAN8ZSA4</accession>
<dbReference type="AlphaFoldDB" id="A0AAN8ZSA4"/>
<feature type="domain" description="Amine oxidase" evidence="1">
    <location>
        <begin position="17"/>
        <end position="91"/>
    </location>
</feature>
<gene>
    <name evidence="2" type="ORF">SK128_022790</name>
</gene>
<evidence type="ECO:0000259" key="1">
    <source>
        <dbReference type="Pfam" id="PF01593"/>
    </source>
</evidence>